<dbReference type="Pfam" id="PF09297">
    <property type="entry name" value="Zn_ribbon_NUD"/>
    <property type="match status" value="1"/>
</dbReference>
<evidence type="ECO:0000313" key="12">
    <source>
        <dbReference type="EMBL" id="MST81719.1"/>
    </source>
</evidence>
<comment type="catalytic activity">
    <reaction evidence="9">
        <text>a 5'-end NAD(+)-phospho-ribonucleoside in mRNA + H2O = a 5'-end phospho-adenosine-phospho-ribonucleoside in mRNA + beta-nicotinamide D-ribonucleotide + 2 H(+)</text>
        <dbReference type="Rhea" id="RHEA:60876"/>
        <dbReference type="Rhea" id="RHEA-COMP:15698"/>
        <dbReference type="Rhea" id="RHEA-COMP:15719"/>
        <dbReference type="ChEBI" id="CHEBI:14649"/>
        <dbReference type="ChEBI" id="CHEBI:15377"/>
        <dbReference type="ChEBI" id="CHEBI:15378"/>
        <dbReference type="ChEBI" id="CHEBI:144029"/>
        <dbReference type="ChEBI" id="CHEBI:144051"/>
    </reaction>
    <physiologicalReaction direction="left-to-right" evidence="9">
        <dbReference type="Rhea" id="RHEA:60877"/>
    </physiologicalReaction>
</comment>
<dbReference type="GO" id="GO:0019677">
    <property type="term" value="P:NAD+ catabolic process"/>
    <property type="evidence" value="ECO:0007669"/>
    <property type="project" value="TreeGrafter"/>
</dbReference>
<evidence type="ECO:0000256" key="10">
    <source>
        <dbReference type="SAM" id="MobiDB-lite"/>
    </source>
</evidence>
<dbReference type="CDD" id="cd03429">
    <property type="entry name" value="NUDIX_NADH_pyrophosphatase_Nudt13"/>
    <property type="match status" value="1"/>
</dbReference>
<accession>A0A7X2P7M0</accession>
<dbReference type="NCBIfam" id="NF001299">
    <property type="entry name" value="PRK00241.1"/>
    <property type="match status" value="1"/>
</dbReference>
<dbReference type="EC" id="3.6.1.22" evidence="4"/>
<evidence type="ECO:0000256" key="9">
    <source>
        <dbReference type="ARBA" id="ARBA00023679"/>
    </source>
</evidence>
<dbReference type="GO" id="GO:0006742">
    <property type="term" value="P:NADP+ catabolic process"/>
    <property type="evidence" value="ECO:0007669"/>
    <property type="project" value="TreeGrafter"/>
</dbReference>
<evidence type="ECO:0000256" key="5">
    <source>
        <dbReference type="ARBA" id="ARBA00022723"/>
    </source>
</evidence>
<keyword evidence="5" id="KW-0479">Metal-binding</keyword>
<dbReference type="GO" id="GO:0035529">
    <property type="term" value="F:NADH pyrophosphatase activity"/>
    <property type="evidence" value="ECO:0007669"/>
    <property type="project" value="TreeGrafter"/>
</dbReference>
<dbReference type="RefSeq" id="WP_154457632.1">
    <property type="nucleotide sequence ID" value="NZ_VUMV01000003.1"/>
</dbReference>
<sequence>MIQDIEPHQFHIEYFHYYPRKTDTVLVCRGQSVLLKQDSRGMIYYPKVTDFPENQMKFQYLFRIDKERFFLGVPVSGESTEETQNDPDFVAEEGSGSGAGFPAPDGYRFKNIRIFRGGRPGDRAFAGMVGFRLAQWYEESRFCGHCGVPMVHDEKERMMRCPKCGRTRYPVICPAVIVAVVHDGKLLMSRYAGRSYKNYALIAGFAETGETIEQTVHREVMEEVGLPVKNLHFYKSQPWAFTGTLLMGFFCELDGSNETITLEEDELSEAGWFTPDQVPEDEEHCSLTAEMMEVFRRGEHKRYLSGQL</sequence>
<organism evidence="12 13">
    <name type="scientific">Bilifractor porci</name>
    <dbReference type="NCBI Taxonomy" id="2606636"/>
    <lineage>
        <taxon>Bacteria</taxon>
        <taxon>Bacillati</taxon>
        <taxon>Bacillota</taxon>
        <taxon>Clostridia</taxon>
        <taxon>Lachnospirales</taxon>
        <taxon>Lachnospiraceae</taxon>
        <taxon>Bilifractor</taxon>
    </lineage>
</organism>
<dbReference type="GO" id="GO:0005829">
    <property type="term" value="C:cytosol"/>
    <property type="evidence" value="ECO:0007669"/>
    <property type="project" value="TreeGrafter"/>
</dbReference>
<protein>
    <recommendedName>
        <fullName evidence="4">NAD(+) diphosphatase</fullName>
        <ecNumber evidence="4">3.6.1.22</ecNumber>
    </recommendedName>
</protein>
<dbReference type="EMBL" id="VUMV01000003">
    <property type="protein sequence ID" value="MST81719.1"/>
    <property type="molecule type" value="Genomic_DNA"/>
</dbReference>
<evidence type="ECO:0000313" key="13">
    <source>
        <dbReference type="Proteomes" id="UP000466864"/>
    </source>
</evidence>
<evidence type="ECO:0000256" key="2">
    <source>
        <dbReference type="ARBA" id="ARBA00001947"/>
    </source>
</evidence>
<feature type="region of interest" description="Disordered" evidence="10">
    <location>
        <begin position="76"/>
        <end position="101"/>
    </location>
</feature>
<dbReference type="InterPro" id="IPR050241">
    <property type="entry name" value="NAD-cap_RNA_hydrolase_NudC"/>
</dbReference>
<evidence type="ECO:0000256" key="7">
    <source>
        <dbReference type="ARBA" id="ARBA00022842"/>
    </source>
</evidence>
<evidence type="ECO:0000256" key="6">
    <source>
        <dbReference type="ARBA" id="ARBA00022801"/>
    </source>
</evidence>
<dbReference type="GO" id="GO:0046872">
    <property type="term" value="F:metal ion binding"/>
    <property type="evidence" value="ECO:0007669"/>
    <property type="project" value="UniProtKB-KW"/>
</dbReference>
<keyword evidence="13" id="KW-1185">Reference proteome</keyword>
<proteinExistence type="inferred from homology"/>
<evidence type="ECO:0000256" key="1">
    <source>
        <dbReference type="ARBA" id="ARBA00001946"/>
    </source>
</evidence>
<dbReference type="Pfam" id="PF00293">
    <property type="entry name" value="NUDIX"/>
    <property type="match status" value="1"/>
</dbReference>
<dbReference type="PANTHER" id="PTHR42904">
    <property type="entry name" value="NUDIX HYDROLASE, NUDC SUBFAMILY"/>
    <property type="match status" value="1"/>
</dbReference>
<dbReference type="InterPro" id="IPR015376">
    <property type="entry name" value="Znr_NADH_PPase"/>
</dbReference>
<keyword evidence="8" id="KW-0520">NAD</keyword>
<dbReference type="PROSITE" id="PS00893">
    <property type="entry name" value="NUDIX_BOX"/>
    <property type="match status" value="1"/>
</dbReference>
<keyword evidence="6 12" id="KW-0378">Hydrolase</keyword>
<dbReference type="AlphaFoldDB" id="A0A7X2P7M0"/>
<name>A0A7X2P7M0_9FIRM</name>
<evidence type="ECO:0000259" key="11">
    <source>
        <dbReference type="PROSITE" id="PS51462"/>
    </source>
</evidence>
<gene>
    <name evidence="12" type="primary">nudC</name>
    <name evidence="12" type="ORF">FYJ60_05260</name>
</gene>
<dbReference type="InterPro" id="IPR015797">
    <property type="entry name" value="NUDIX_hydrolase-like_dom_sf"/>
</dbReference>
<keyword evidence="7" id="KW-0460">Magnesium</keyword>
<evidence type="ECO:0000256" key="8">
    <source>
        <dbReference type="ARBA" id="ARBA00023027"/>
    </source>
</evidence>
<dbReference type="Gene3D" id="3.90.79.10">
    <property type="entry name" value="Nucleoside Triphosphate Pyrophosphohydrolase"/>
    <property type="match status" value="1"/>
</dbReference>
<comment type="caution">
    <text evidence="12">The sequence shown here is derived from an EMBL/GenBank/DDBJ whole genome shotgun (WGS) entry which is preliminary data.</text>
</comment>
<dbReference type="Proteomes" id="UP000466864">
    <property type="component" value="Unassembled WGS sequence"/>
</dbReference>
<comment type="cofactor">
    <cofactor evidence="2">
        <name>Zn(2+)</name>
        <dbReference type="ChEBI" id="CHEBI:29105"/>
    </cofactor>
</comment>
<feature type="compositionally biased region" description="Acidic residues" evidence="10">
    <location>
        <begin position="79"/>
        <end position="91"/>
    </location>
</feature>
<reference evidence="12 13" key="1">
    <citation type="submission" date="2019-08" db="EMBL/GenBank/DDBJ databases">
        <title>In-depth cultivation of the pig gut microbiome towards novel bacterial diversity and tailored functional studies.</title>
        <authorList>
            <person name="Wylensek D."/>
            <person name="Hitch T.C.A."/>
            <person name="Clavel T."/>
        </authorList>
    </citation>
    <scope>NUCLEOTIDE SEQUENCE [LARGE SCALE GENOMIC DNA]</scope>
    <source>
        <strain evidence="12 13">Oil+RF-744-WCA-WT-13</strain>
    </source>
</reference>
<dbReference type="SUPFAM" id="SSF55811">
    <property type="entry name" value="Nudix"/>
    <property type="match status" value="1"/>
</dbReference>
<evidence type="ECO:0000256" key="3">
    <source>
        <dbReference type="ARBA" id="ARBA00009595"/>
    </source>
</evidence>
<dbReference type="InterPro" id="IPR049734">
    <property type="entry name" value="NudC-like_C"/>
</dbReference>
<comment type="similarity">
    <text evidence="3">Belongs to the Nudix hydrolase family. NudC subfamily.</text>
</comment>
<dbReference type="Gene3D" id="3.90.79.20">
    <property type="match status" value="1"/>
</dbReference>
<dbReference type="PROSITE" id="PS51462">
    <property type="entry name" value="NUDIX"/>
    <property type="match status" value="1"/>
</dbReference>
<comment type="cofactor">
    <cofactor evidence="1">
        <name>Mg(2+)</name>
        <dbReference type="ChEBI" id="CHEBI:18420"/>
    </cofactor>
</comment>
<dbReference type="PANTHER" id="PTHR42904:SF6">
    <property type="entry name" value="NAD-CAPPED RNA HYDROLASE NUDT12"/>
    <property type="match status" value="1"/>
</dbReference>
<dbReference type="InterPro" id="IPR000086">
    <property type="entry name" value="NUDIX_hydrolase_dom"/>
</dbReference>
<dbReference type="InterPro" id="IPR020084">
    <property type="entry name" value="NUDIX_hydrolase_CS"/>
</dbReference>
<evidence type="ECO:0000256" key="4">
    <source>
        <dbReference type="ARBA" id="ARBA00012381"/>
    </source>
</evidence>
<feature type="domain" description="Nudix hydrolase" evidence="11">
    <location>
        <begin position="170"/>
        <end position="296"/>
    </location>
</feature>